<gene>
    <name evidence="1" type="ORF">J529_2008</name>
</gene>
<sequence>MDNFREIIDKSVEESRVQIAHTAGHLAVAHQSFANDYLLNVANQTLFMLGTTLTAEEFETEFDGLRKHLVESLRGTNS</sequence>
<evidence type="ECO:0000313" key="1">
    <source>
        <dbReference type="EMBL" id="EXC51356.1"/>
    </source>
</evidence>
<dbReference type="Proteomes" id="UP000020735">
    <property type="component" value="Unassembled WGS sequence"/>
</dbReference>
<name>A0A009TIX3_ACIBA</name>
<dbReference type="EMBL" id="JEXJ01000027">
    <property type="protein sequence ID" value="EXC51356.1"/>
    <property type="molecule type" value="Genomic_DNA"/>
</dbReference>
<organism evidence="1 2">
    <name type="scientific">Acinetobacter baumannii 99063</name>
    <dbReference type="NCBI Taxonomy" id="1310630"/>
    <lineage>
        <taxon>Bacteria</taxon>
        <taxon>Pseudomonadati</taxon>
        <taxon>Pseudomonadota</taxon>
        <taxon>Gammaproteobacteria</taxon>
        <taxon>Moraxellales</taxon>
        <taxon>Moraxellaceae</taxon>
        <taxon>Acinetobacter</taxon>
        <taxon>Acinetobacter calcoaceticus/baumannii complex</taxon>
    </lineage>
</organism>
<reference evidence="1 2" key="1">
    <citation type="submission" date="2014-02" db="EMBL/GenBank/DDBJ databases">
        <title>Comparative genomics and transcriptomics to identify genetic mechanisms underlying the emergence of carbapenem resistant Acinetobacter baumannii (CRAb).</title>
        <authorList>
            <person name="Harris A.D."/>
            <person name="Johnson K.J."/>
            <person name="George J."/>
            <person name="Shefchek K."/>
            <person name="Daugherty S.C."/>
            <person name="Parankush S."/>
            <person name="Sadzewicz L."/>
            <person name="Tallon L."/>
            <person name="Sengamalay N."/>
            <person name="Hazen T.H."/>
            <person name="Rasko D.A."/>
        </authorList>
    </citation>
    <scope>NUCLEOTIDE SEQUENCE [LARGE SCALE GENOMIC DNA]</scope>
    <source>
        <strain evidence="1 2">99063</strain>
    </source>
</reference>
<dbReference type="RefSeq" id="WP_032068342.1">
    <property type="nucleotide sequence ID" value="NZ_JEXJ01000027.1"/>
</dbReference>
<proteinExistence type="predicted"/>
<dbReference type="PATRIC" id="fig|1310630.3.peg.1965"/>
<dbReference type="AlphaFoldDB" id="A0A009TIX3"/>
<comment type="caution">
    <text evidence="1">The sequence shown here is derived from an EMBL/GenBank/DDBJ whole genome shotgun (WGS) entry which is preliminary data.</text>
</comment>
<evidence type="ECO:0000313" key="2">
    <source>
        <dbReference type="Proteomes" id="UP000020735"/>
    </source>
</evidence>
<accession>A0A009TIX3</accession>
<protein>
    <submittedName>
        <fullName evidence="1">Uncharacterized protein</fullName>
    </submittedName>
</protein>